<gene>
    <name evidence="2" type="ORF">K452DRAFT_84821</name>
</gene>
<dbReference type="RefSeq" id="XP_033394522.1">
    <property type="nucleotide sequence ID" value="XM_033547226.1"/>
</dbReference>
<organism evidence="2 3">
    <name type="scientific">Aplosporella prunicola CBS 121167</name>
    <dbReference type="NCBI Taxonomy" id="1176127"/>
    <lineage>
        <taxon>Eukaryota</taxon>
        <taxon>Fungi</taxon>
        <taxon>Dikarya</taxon>
        <taxon>Ascomycota</taxon>
        <taxon>Pezizomycotina</taxon>
        <taxon>Dothideomycetes</taxon>
        <taxon>Dothideomycetes incertae sedis</taxon>
        <taxon>Botryosphaeriales</taxon>
        <taxon>Aplosporellaceae</taxon>
        <taxon>Aplosporella</taxon>
    </lineage>
</organism>
<accession>A0A6A6B3M6</accession>
<protein>
    <submittedName>
        <fullName evidence="2">Uncharacterized protein</fullName>
    </submittedName>
</protein>
<feature type="region of interest" description="Disordered" evidence="1">
    <location>
        <begin position="1"/>
        <end position="67"/>
    </location>
</feature>
<dbReference type="AlphaFoldDB" id="A0A6A6B3M6"/>
<dbReference type="Proteomes" id="UP000799438">
    <property type="component" value="Unassembled WGS sequence"/>
</dbReference>
<evidence type="ECO:0000313" key="2">
    <source>
        <dbReference type="EMBL" id="KAF2138809.1"/>
    </source>
</evidence>
<dbReference type="GeneID" id="54304733"/>
<keyword evidence="3" id="KW-1185">Reference proteome</keyword>
<sequence length="251" mass="28227">MARLLSQKQKAGGWQVSREAQPQRQEPPRVSISAQRKEEVEGKEEEEEETTKGMRDDDGYVQQQSSTVLRRKYVECKQQTCTRQRKSRYLTCPSATAGPHQAAPSPQPQKQRPHRDGPSRTPPHTRTRTAMDHMGATYALQPTLTYLGWICIVALRSIRIRLRPKSRPQKLTPAHDPPCAPHSLLSLTFARKRVVCHRGGTEAGKKICFLALLFDGAGAGAGGRAFHLHRCLRGQRHQLHHTVPRLVCLGM</sequence>
<name>A0A6A6B3M6_9PEZI</name>
<evidence type="ECO:0000256" key="1">
    <source>
        <dbReference type="SAM" id="MobiDB-lite"/>
    </source>
</evidence>
<reference evidence="2" key="1">
    <citation type="journal article" date="2020" name="Stud. Mycol.">
        <title>101 Dothideomycetes genomes: a test case for predicting lifestyles and emergence of pathogens.</title>
        <authorList>
            <person name="Haridas S."/>
            <person name="Albert R."/>
            <person name="Binder M."/>
            <person name="Bloem J."/>
            <person name="Labutti K."/>
            <person name="Salamov A."/>
            <person name="Andreopoulos B."/>
            <person name="Baker S."/>
            <person name="Barry K."/>
            <person name="Bills G."/>
            <person name="Bluhm B."/>
            <person name="Cannon C."/>
            <person name="Castanera R."/>
            <person name="Culley D."/>
            <person name="Daum C."/>
            <person name="Ezra D."/>
            <person name="Gonzalez J."/>
            <person name="Henrissat B."/>
            <person name="Kuo A."/>
            <person name="Liang C."/>
            <person name="Lipzen A."/>
            <person name="Lutzoni F."/>
            <person name="Magnuson J."/>
            <person name="Mondo S."/>
            <person name="Nolan M."/>
            <person name="Ohm R."/>
            <person name="Pangilinan J."/>
            <person name="Park H.-J."/>
            <person name="Ramirez L."/>
            <person name="Alfaro M."/>
            <person name="Sun H."/>
            <person name="Tritt A."/>
            <person name="Yoshinaga Y."/>
            <person name="Zwiers L.-H."/>
            <person name="Turgeon B."/>
            <person name="Goodwin S."/>
            <person name="Spatafora J."/>
            <person name="Crous P."/>
            <person name="Grigoriev I."/>
        </authorList>
    </citation>
    <scope>NUCLEOTIDE SEQUENCE</scope>
    <source>
        <strain evidence="2">CBS 121167</strain>
    </source>
</reference>
<dbReference type="EMBL" id="ML995495">
    <property type="protein sequence ID" value="KAF2138809.1"/>
    <property type="molecule type" value="Genomic_DNA"/>
</dbReference>
<feature type="region of interest" description="Disordered" evidence="1">
    <location>
        <begin position="93"/>
        <end position="128"/>
    </location>
</feature>
<proteinExistence type="predicted"/>
<evidence type="ECO:0000313" key="3">
    <source>
        <dbReference type="Proteomes" id="UP000799438"/>
    </source>
</evidence>